<protein>
    <submittedName>
        <fullName evidence="1">Uncharacterized protein</fullName>
    </submittedName>
</protein>
<reference evidence="1" key="1">
    <citation type="journal article" date="2020" name="Nature">
        <title>Giant virus diversity and host interactions through global metagenomics.</title>
        <authorList>
            <person name="Schulz F."/>
            <person name="Roux S."/>
            <person name="Paez-Espino D."/>
            <person name="Jungbluth S."/>
            <person name="Walsh D.A."/>
            <person name="Denef V.J."/>
            <person name="McMahon K.D."/>
            <person name="Konstantinidis K.T."/>
            <person name="Eloe-Fadrosh E.A."/>
            <person name="Kyrpides N.C."/>
            <person name="Woyke T."/>
        </authorList>
    </citation>
    <scope>NUCLEOTIDE SEQUENCE</scope>
    <source>
        <strain evidence="1">GVMAG-M-3300023174-129</strain>
    </source>
</reference>
<sequence>MSDQFEQYRKLLLREVFSPWLTGNKFNRENGIYKNSPIPYQQTEIYHLLNVSGGVFLGACEDIINIVEKAVLQMSKEYPNTILSNELSLKENFDIEVREYRINLDELSKEGQLKGPPYEMWEVWKDLIYPLVYGSIYSPYYEIIKKNERIQEINSIIDIIYTNLKKFLNISDLETDSILMYLQEKYNIFNNDDLNEYNRVFSKNKLLALKMINKYSNENGIRFEDTIELLHETFFTI</sequence>
<dbReference type="EMBL" id="MN739541">
    <property type="protein sequence ID" value="QHT12104.1"/>
    <property type="molecule type" value="Genomic_DNA"/>
</dbReference>
<accession>A0A6C0D7J6</accession>
<dbReference type="AlphaFoldDB" id="A0A6C0D7J6"/>
<name>A0A6C0D7J6_9ZZZZ</name>
<organism evidence="1">
    <name type="scientific">viral metagenome</name>
    <dbReference type="NCBI Taxonomy" id="1070528"/>
    <lineage>
        <taxon>unclassified sequences</taxon>
        <taxon>metagenomes</taxon>
        <taxon>organismal metagenomes</taxon>
    </lineage>
</organism>
<evidence type="ECO:0000313" key="1">
    <source>
        <dbReference type="EMBL" id="QHT12104.1"/>
    </source>
</evidence>
<proteinExistence type="predicted"/>